<organism evidence="1">
    <name type="scientific">marine metagenome</name>
    <dbReference type="NCBI Taxonomy" id="408172"/>
    <lineage>
        <taxon>unclassified sequences</taxon>
        <taxon>metagenomes</taxon>
        <taxon>ecological metagenomes</taxon>
    </lineage>
</organism>
<dbReference type="EMBL" id="UINC01224254">
    <property type="protein sequence ID" value="SVE53800.1"/>
    <property type="molecule type" value="Genomic_DNA"/>
</dbReference>
<protein>
    <submittedName>
        <fullName evidence="1">Uncharacterized protein</fullName>
    </submittedName>
</protein>
<feature type="non-terminal residue" evidence="1">
    <location>
        <position position="30"/>
    </location>
</feature>
<gene>
    <name evidence="1" type="ORF">METZ01_LOCUS506654</name>
</gene>
<name>A0A383EBN9_9ZZZZ</name>
<reference evidence="1" key="1">
    <citation type="submission" date="2018-05" db="EMBL/GenBank/DDBJ databases">
        <authorList>
            <person name="Lanie J.A."/>
            <person name="Ng W.-L."/>
            <person name="Kazmierczak K.M."/>
            <person name="Andrzejewski T.M."/>
            <person name="Davidsen T.M."/>
            <person name="Wayne K.J."/>
            <person name="Tettelin H."/>
            <person name="Glass J.I."/>
            <person name="Rusch D."/>
            <person name="Podicherti R."/>
            <person name="Tsui H.-C.T."/>
            <person name="Winkler M.E."/>
        </authorList>
    </citation>
    <scope>NUCLEOTIDE SEQUENCE</scope>
</reference>
<sequence>MNAPITSSDTLSIWLTISRRNVRSEVMRDI</sequence>
<dbReference type="AlphaFoldDB" id="A0A383EBN9"/>
<accession>A0A383EBN9</accession>
<evidence type="ECO:0000313" key="1">
    <source>
        <dbReference type="EMBL" id="SVE53800.1"/>
    </source>
</evidence>
<proteinExistence type="predicted"/>